<dbReference type="CDD" id="cd07043">
    <property type="entry name" value="STAS_anti-anti-sigma_factors"/>
    <property type="match status" value="1"/>
</dbReference>
<dbReference type="eggNOG" id="COG1366">
    <property type="taxonomic scope" value="Bacteria"/>
</dbReference>
<evidence type="ECO:0000256" key="2">
    <source>
        <dbReference type="RuleBase" id="RU003749"/>
    </source>
</evidence>
<organism evidence="4 5">
    <name type="scientific">Mycolicibacterium vaccae ATCC 25954</name>
    <dbReference type="NCBI Taxonomy" id="1194972"/>
    <lineage>
        <taxon>Bacteria</taxon>
        <taxon>Bacillati</taxon>
        <taxon>Actinomycetota</taxon>
        <taxon>Actinomycetes</taxon>
        <taxon>Mycobacteriales</taxon>
        <taxon>Mycobacteriaceae</taxon>
        <taxon>Mycolicibacterium</taxon>
    </lineage>
</organism>
<keyword evidence="5" id="KW-1185">Reference proteome</keyword>
<dbReference type="InterPro" id="IPR002645">
    <property type="entry name" value="STAS_dom"/>
</dbReference>
<evidence type="ECO:0000313" key="4">
    <source>
        <dbReference type="EMBL" id="EJZ07491.1"/>
    </source>
</evidence>
<dbReference type="Proteomes" id="UP000006072">
    <property type="component" value="Unassembled WGS sequence"/>
</dbReference>
<gene>
    <name evidence="4" type="ORF">MVAC_18510</name>
</gene>
<proteinExistence type="inferred from homology"/>
<dbReference type="PATRIC" id="fig|1194972.3.peg.3688"/>
<dbReference type="Gene3D" id="3.30.750.24">
    <property type="entry name" value="STAS domain"/>
    <property type="match status" value="1"/>
</dbReference>
<accession>K0UL45</accession>
<dbReference type="PROSITE" id="PS50801">
    <property type="entry name" value="STAS"/>
    <property type="match status" value="1"/>
</dbReference>
<dbReference type="Pfam" id="PF01740">
    <property type="entry name" value="STAS"/>
    <property type="match status" value="1"/>
</dbReference>
<evidence type="ECO:0000259" key="3">
    <source>
        <dbReference type="PROSITE" id="PS50801"/>
    </source>
</evidence>
<reference evidence="4 5" key="1">
    <citation type="journal article" date="2012" name="J. Bacteriol.">
        <title>Complete Genome Sequence of Mycobacterium vaccae Type Strain ATCC 25954.</title>
        <authorList>
            <person name="Ho Y.S."/>
            <person name="Adroub S.A."/>
            <person name="Abadi M."/>
            <person name="Al Alwan B."/>
            <person name="Alkhateeb R."/>
            <person name="Gao G."/>
            <person name="Ragab A."/>
            <person name="Ali S."/>
            <person name="van Soolingen D."/>
            <person name="Bitter W."/>
            <person name="Pain A."/>
            <person name="Abdallah A.M."/>
        </authorList>
    </citation>
    <scope>NUCLEOTIDE SEQUENCE [LARGE SCALE GENOMIC DNA]</scope>
    <source>
        <strain evidence="4 5">ATCC 25954</strain>
    </source>
</reference>
<dbReference type="AlphaFoldDB" id="K0UL45"/>
<dbReference type="RefSeq" id="WP_003931445.1">
    <property type="nucleotide sequence ID" value="NZ_JH814693.1"/>
</dbReference>
<dbReference type="SUPFAM" id="SSF52091">
    <property type="entry name" value="SpoIIaa-like"/>
    <property type="match status" value="1"/>
</dbReference>
<dbReference type="InterPro" id="IPR003658">
    <property type="entry name" value="Anti-sigma_ant"/>
</dbReference>
<comment type="caution">
    <text evidence="4">The sequence shown here is derived from an EMBL/GenBank/DDBJ whole genome shotgun (WGS) entry which is preliminary data.</text>
</comment>
<dbReference type="NCBIfam" id="TIGR00377">
    <property type="entry name" value="ant_ant_sig"/>
    <property type="match status" value="1"/>
</dbReference>
<feature type="domain" description="STAS" evidence="3">
    <location>
        <begin position="16"/>
        <end position="116"/>
    </location>
</feature>
<dbReference type="InterPro" id="IPR036513">
    <property type="entry name" value="STAS_dom_sf"/>
</dbReference>
<dbReference type="HOGENOM" id="CLU_115403_3_4_11"/>
<dbReference type="GO" id="GO:0043856">
    <property type="term" value="F:anti-sigma factor antagonist activity"/>
    <property type="evidence" value="ECO:0007669"/>
    <property type="project" value="InterPro"/>
</dbReference>
<evidence type="ECO:0000313" key="5">
    <source>
        <dbReference type="Proteomes" id="UP000006072"/>
    </source>
</evidence>
<sequence>MKLTLAVQRTAPSAHIRVAGDLDYGSSGLLLDTVRDLLRAPSALQDLHLDFTDLAFCDSAGLSSLVLIHRQTAAAGVQLHLDQRPAQLQRILDVTGLLEFLTTRPAAQQPDESGIG</sequence>
<comment type="similarity">
    <text evidence="1 2">Belongs to the anti-sigma-factor antagonist family.</text>
</comment>
<protein>
    <recommendedName>
        <fullName evidence="2">Anti-sigma factor antagonist</fullName>
    </recommendedName>
</protein>
<dbReference type="EMBL" id="ALQA01000042">
    <property type="protein sequence ID" value="EJZ07491.1"/>
    <property type="molecule type" value="Genomic_DNA"/>
</dbReference>
<name>K0UL45_MYCVA</name>
<evidence type="ECO:0000256" key="1">
    <source>
        <dbReference type="ARBA" id="ARBA00009013"/>
    </source>
</evidence>